<accession>A0A9P9FUT7</accession>
<feature type="domain" description="C2H2-type" evidence="6">
    <location>
        <begin position="32"/>
        <end position="61"/>
    </location>
</feature>
<evidence type="ECO:0000256" key="1">
    <source>
        <dbReference type="ARBA" id="ARBA00022723"/>
    </source>
</evidence>
<dbReference type="PANTHER" id="PTHR24409">
    <property type="entry name" value="ZINC FINGER PROTEIN 142"/>
    <property type="match status" value="1"/>
</dbReference>
<keyword evidence="3 5" id="KW-0863">Zinc-finger</keyword>
<keyword evidence="8" id="KW-1185">Reference proteome</keyword>
<feature type="domain" description="C2H2-type" evidence="6">
    <location>
        <begin position="204"/>
        <end position="228"/>
    </location>
</feature>
<keyword evidence="2" id="KW-0677">Repeat</keyword>
<dbReference type="PROSITE" id="PS50157">
    <property type="entry name" value="ZINC_FINGER_C2H2_2"/>
    <property type="match status" value="4"/>
</dbReference>
<dbReference type="GO" id="GO:0005634">
    <property type="term" value="C:nucleus"/>
    <property type="evidence" value="ECO:0007669"/>
    <property type="project" value="TreeGrafter"/>
</dbReference>
<sequence length="283" mass="32528">MSTCGTCWRQFPAGWRSRQQHMNATGHEPPDFECDTCDRYFGSQEAVEQHMCDLGHWDESSESEELQESDESEGTVLECDHCGDAFDDEDDLHDHEARQHFYCVVCDRPFQDWNSISQHLRGKLHRTSTVQCPFCKNLHGTATGFVHRLEKGCCTKAPLSRDKLYEVIHQHDPDGIISKKLLTWSSNITYAATEKAWNDEVDAYECYLCHRLFGKLASLNQHLGSPAHQQKIYHCPSTSCRKSFTTLAAMIAHLESESCGYMRFEAVQKRVQYIVDPRRMIQA</sequence>
<dbReference type="SMART" id="SM00451">
    <property type="entry name" value="ZnF_U1"/>
    <property type="match status" value="3"/>
</dbReference>
<dbReference type="EMBL" id="JAGMUX010000034">
    <property type="protein sequence ID" value="KAH7207884.1"/>
    <property type="molecule type" value="Genomic_DNA"/>
</dbReference>
<evidence type="ECO:0000256" key="3">
    <source>
        <dbReference type="ARBA" id="ARBA00022771"/>
    </source>
</evidence>
<dbReference type="OrthoDB" id="6077919at2759"/>
<protein>
    <submittedName>
        <fullName evidence="7">Zinc finger protein</fullName>
    </submittedName>
</protein>
<dbReference type="Pfam" id="PF12874">
    <property type="entry name" value="zf-met"/>
    <property type="match status" value="1"/>
</dbReference>
<dbReference type="GO" id="GO:0000977">
    <property type="term" value="F:RNA polymerase II transcription regulatory region sequence-specific DNA binding"/>
    <property type="evidence" value="ECO:0007669"/>
    <property type="project" value="TreeGrafter"/>
</dbReference>
<gene>
    <name evidence="7" type="ORF">BKA55DRAFT_529945</name>
</gene>
<organism evidence="7 8">
    <name type="scientific">Fusarium redolens</name>
    <dbReference type="NCBI Taxonomy" id="48865"/>
    <lineage>
        <taxon>Eukaryota</taxon>
        <taxon>Fungi</taxon>
        <taxon>Dikarya</taxon>
        <taxon>Ascomycota</taxon>
        <taxon>Pezizomycotina</taxon>
        <taxon>Sordariomycetes</taxon>
        <taxon>Hypocreomycetidae</taxon>
        <taxon>Hypocreales</taxon>
        <taxon>Nectriaceae</taxon>
        <taxon>Fusarium</taxon>
        <taxon>Fusarium redolens species complex</taxon>
    </lineage>
</organism>
<keyword evidence="1" id="KW-0479">Metal-binding</keyword>
<name>A0A9P9FUT7_FUSRE</name>
<keyword evidence="4" id="KW-0862">Zinc</keyword>
<dbReference type="Proteomes" id="UP000720189">
    <property type="component" value="Unassembled WGS sequence"/>
</dbReference>
<feature type="domain" description="C2H2-type" evidence="6">
    <location>
        <begin position="77"/>
        <end position="100"/>
    </location>
</feature>
<dbReference type="GO" id="GO:0000981">
    <property type="term" value="F:DNA-binding transcription factor activity, RNA polymerase II-specific"/>
    <property type="evidence" value="ECO:0007669"/>
    <property type="project" value="TreeGrafter"/>
</dbReference>
<evidence type="ECO:0000256" key="4">
    <source>
        <dbReference type="ARBA" id="ARBA00022833"/>
    </source>
</evidence>
<dbReference type="RefSeq" id="XP_046041259.1">
    <property type="nucleotide sequence ID" value="XM_046189109.1"/>
</dbReference>
<dbReference type="PROSITE" id="PS00028">
    <property type="entry name" value="ZINC_FINGER_C2H2_1"/>
    <property type="match status" value="4"/>
</dbReference>
<evidence type="ECO:0000259" key="6">
    <source>
        <dbReference type="PROSITE" id="PS50157"/>
    </source>
</evidence>
<dbReference type="SUPFAM" id="SSF57667">
    <property type="entry name" value="beta-beta-alpha zinc fingers"/>
    <property type="match status" value="3"/>
</dbReference>
<dbReference type="AlphaFoldDB" id="A0A9P9FUT7"/>
<feature type="domain" description="C2H2-type" evidence="6">
    <location>
        <begin position="101"/>
        <end position="125"/>
    </location>
</feature>
<evidence type="ECO:0000256" key="5">
    <source>
        <dbReference type="PROSITE-ProRule" id="PRU00042"/>
    </source>
</evidence>
<evidence type="ECO:0000313" key="7">
    <source>
        <dbReference type="EMBL" id="KAH7207884.1"/>
    </source>
</evidence>
<dbReference type="InterPro" id="IPR022755">
    <property type="entry name" value="Znf_C2H2_jaz"/>
</dbReference>
<reference evidence="7" key="1">
    <citation type="journal article" date="2021" name="Nat. Commun.">
        <title>Genetic determinants of endophytism in the Arabidopsis root mycobiome.</title>
        <authorList>
            <person name="Mesny F."/>
            <person name="Miyauchi S."/>
            <person name="Thiergart T."/>
            <person name="Pickel B."/>
            <person name="Atanasova L."/>
            <person name="Karlsson M."/>
            <person name="Huettel B."/>
            <person name="Barry K.W."/>
            <person name="Haridas S."/>
            <person name="Chen C."/>
            <person name="Bauer D."/>
            <person name="Andreopoulos W."/>
            <person name="Pangilinan J."/>
            <person name="LaButti K."/>
            <person name="Riley R."/>
            <person name="Lipzen A."/>
            <person name="Clum A."/>
            <person name="Drula E."/>
            <person name="Henrissat B."/>
            <person name="Kohler A."/>
            <person name="Grigoriev I.V."/>
            <person name="Martin F.M."/>
            <person name="Hacquard S."/>
        </authorList>
    </citation>
    <scope>NUCLEOTIDE SEQUENCE</scope>
    <source>
        <strain evidence="7">MPI-CAGE-AT-0023</strain>
    </source>
</reference>
<dbReference type="PANTHER" id="PTHR24409:SF295">
    <property type="entry name" value="AZ2-RELATED"/>
    <property type="match status" value="1"/>
</dbReference>
<evidence type="ECO:0000313" key="8">
    <source>
        <dbReference type="Proteomes" id="UP000720189"/>
    </source>
</evidence>
<dbReference type="Gene3D" id="3.30.160.60">
    <property type="entry name" value="Classic Zinc Finger"/>
    <property type="match status" value="3"/>
</dbReference>
<dbReference type="InterPro" id="IPR013087">
    <property type="entry name" value="Znf_C2H2_type"/>
</dbReference>
<dbReference type="Pfam" id="PF12171">
    <property type="entry name" value="zf-C2H2_jaz"/>
    <property type="match status" value="1"/>
</dbReference>
<proteinExistence type="predicted"/>
<dbReference type="GeneID" id="70219063"/>
<dbReference type="GO" id="GO:0008270">
    <property type="term" value="F:zinc ion binding"/>
    <property type="evidence" value="ECO:0007669"/>
    <property type="project" value="UniProtKB-KW"/>
</dbReference>
<dbReference type="SMART" id="SM00355">
    <property type="entry name" value="ZnF_C2H2"/>
    <property type="match status" value="5"/>
</dbReference>
<dbReference type="InterPro" id="IPR003604">
    <property type="entry name" value="Matrin/U1-like-C_Znf_C2H2"/>
</dbReference>
<comment type="caution">
    <text evidence="7">The sequence shown here is derived from an EMBL/GenBank/DDBJ whole genome shotgun (WGS) entry which is preliminary data.</text>
</comment>
<evidence type="ECO:0000256" key="2">
    <source>
        <dbReference type="ARBA" id="ARBA00022737"/>
    </source>
</evidence>
<dbReference type="InterPro" id="IPR036236">
    <property type="entry name" value="Znf_C2H2_sf"/>
</dbReference>